<gene>
    <name evidence="9" type="primary">LOC116957130</name>
</gene>
<dbReference type="FunFam" id="2.30.30.40:FF:000110">
    <property type="entry name" value="Cytoplasmic protein"/>
    <property type="match status" value="1"/>
</dbReference>
<dbReference type="SMART" id="SM00326">
    <property type="entry name" value="SH3"/>
    <property type="match status" value="2"/>
</dbReference>
<dbReference type="Proteomes" id="UP001318040">
    <property type="component" value="Chromosome 70"/>
</dbReference>
<dbReference type="GO" id="GO:0016477">
    <property type="term" value="P:cell migration"/>
    <property type="evidence" value="ECO:0007669"/>
    <property type="project" value="TreeGrafter"/>
</dbReference>
<keyword evidence="1 4" id="KW-0728">SH3 domain</keyword>
<dbReference type="InterPro" id="IPR051184">
    <property type="entry name" value="Tyrosine-phos_adapter"/>
</dbReference>
<dbReference type="PROSITE" id="PS50002">
    <property type="entry name" value="SH3"/>
    <property type="match status" value="2"/>
</dbReference>
<dbReference type="InterPro" id="IPR036860">
    <property type="entry name" value="SH2_dom_sf"/>
</dbReference>
<sequence>MAVVVARYDYTAGRPDELSLARGARIAVTDKCSDGWWRGHLPGGATGWFPGNYVAHSASADAADAADDAAAATGTAATGSGGGNVLEVVLAKYPFSASSSEELSFGLGEHLEVLDKPLDDPEWWHCRRADGATGMVPRNYVRGGWDASAGPTRLLSATQSAVPHFHGDPHNGTDAGRTHNHQHHHQQLQQRRQQQQPPPRGAVSRFPGRPWYRASMSRHMAEAALNERGENGDFVVRNSESSPSDLSLSVRAAGRNRHFRVGTAGGVFGVGQRLFGSMDALVEHYGRAAPIFTGGGGERFYLVRPLP</sequence>
<dbReference type="Gene3D" id="3.30.505.10">
    <property type="entry name" value="SH2 domain"/>
    <property type="match status" value="1"/>
</dbReference>
<dbReference type="AlphaFoldDB" id="A0AAJ7UEU0"/>
<evidence type="ECO:0000313" key="9">
    <source>
        <dbReference type="RefSeq" id="XP_032834984.1"/>
    </source>
</evidence>
<dbReference type="PROSITE" id="PS50001">
    <property type="entry name" value="SH2"/>
    <property type="match status" value="1"/>
</dbReference>
<accession>A0AAJ7UEU0</accession>
<evidence type="ECO:0000256" key="5">
    <source>
        <dbReference type="SAM" id="MobiDB-lite"/>
    </source>
</evidence>
<dbReference type="PRINTS" id="PR00401">
    <property type="entry name" value="SH2DOMAIN"/>
</dbReference>
<evidence type="ECO:0000256" key="1">
    <source>
        <dbReference type="ARBA" id="ARBA00022443"/>
    </source>
</evidence>
<dbReference type="SUPFAM" id="SSF55550">
    <property type="entry name" value="SH2 domain"/>
    <property type="match status" value="1"/>
</dbReference>
<dbReference type="GO" id="GO:0048013">
    <property type="term" value="P:ephrin receptor signaling pathway"/>
    <property type="evidence" value="ECO:0007669"/>
    <property type="project" value="TreeGrafter"/>
</dbReference>
<dbReference type="PRINTS" id="PR00452">
    <property type="entry name" value="SH3DOMAIN"/>
</dbReference>
<proteinExistence type="predicted"/>
<reference evidence="9" key="1">
    <citation type="submission" date="2025-08" db="UniProtKB">
        <authorList>
            <consortium name="RefSeq"/>
        </authorList>
    </citation>
    <scope>IDENTIFICATION</scope>
    <source>
        <tissue evidence="9">Sperm</tissue>
    </source>
</reference>
<dbReference type="RefSeq" id="XP_032834984.1">
    <property type="nucleotide sequence ID" value="XM_032979093.1"/>
</dbReference>
<evidence type="ECO:0000259" key="6">
    <source>
        <dbReference type="PROSITE" id="PS50001"/>
    </source>
</evidence>
<name>A0AAJ7UEU0_PETMA</name>
<feature type="domain" description="SH2" evidence="6">
    <location>
        <begin position="211"/>
        <end position="306"/>
    </location>
</feature>
<organism evidence="8 9">
    <name type="scientific">Petromyzon marinus</name>
    <name type="common">Sea lamprey</name>
    <dbReference type="NCBI Taxonomy" id="7757"/>
    <lineage>
        <taxon>Eukaryota</taxon>
        <taxon>Metazoa</taxon>
        <taxon>Chordata</taxon>
        <taxon>Craniata</taxon>
        <taxon>Vertebrata</taxon>
        <taxon>Cyclostomata</taxon>
        <taxon>Hyperoartia</taxon>
        <taxon>Petromyzontiformes</taxon>
        <taxon>Petromyzontidae</taxon>
        <taxon>Petromyzon</taxon>
    </lineage>
</organism>
<dbReference type="InterPro" id="IPR001452">
    <property type="entry name" value="SH3_domain"/>
</dbReference>
<evidence type="ECO:0000313" key="8">
    <source>
        <dbReference type="Proteomes" id="UP001318040"/>
    </source>
</evidence>
<keyword evidence="2 3" id="KW-0727">SH2 domain</keyword>
<dbReference type="Pfam" id="PF14604">
    <property type="entry name" value="SH3_9"/>
    <property type="match status" value="1"/>
</dbReference>
<evidence type="ECO:0000256" key="2">
    <source>
        <dbReference type="ARBA" id="ARBA00022999"/>
    </source>
</evidence>
<keyword evidence="8" id="KW-1185">Reference proteome</keyword>
<dbReference type="InterPro" id="IPR036028">
    <property type="entry name" value="SH3-like_dom_sf"/>
</dbReference>
<evidence type="ECO:0000259" key="7">
    <source>
        <dbReference type="PROSITE" id="PS50002"/>
    </source>
</evidence>
<evidence type="ECO:0000256" key="3">
    <source>
        <dbReference type="PROSITE-ProRule" id="PRU00191"/>
    </source>
</evidence>
<protein>
    <submittedName>
        <fullName evidence="9">Cytoplasmic protein NCK2-like</fullName>
    </submittedName>
</protein>
<feature type="region of interest" description="Disordered" evidence="5">
    <location>
        <begin position="162"/>
        <end position="208"/>
    </location>
</feature>
<dbReference type="Pfam" id="PF00017">
    <property type="entry name" value="SH2"/>
    <property type="match status" value="1"/>
</dbReference>
<dbReference type="Gene3D" id="2.30.30.40">
    <property type="entry name" value="SH3 Domains"/>
    <property type="match status" value="2"/>
</dbReference>
<dbReference type="GO" id="GO:0030971">
    <property type="term" value="F:receptor tyrosine kinase binding"/>
    <property type="evidence" value="ECO:0007669"/>
    <property type="project" value="TreeGrafter"/>
</dbReference>
<dbReference type="SUPFAM" id="SSF50044">
    <property type="entry name" value="SH3-domain"/>
    <property type="match status" value="2"/>
</dbReference>
<dbReference type="PANTHER" id="PTHR19969">
    <property type="entry name" value="SH2-SH3 ADAPTOR PROTEIN-RELATED"/>
    <property type="match status" value="1"/>
</dbReference>
<feature type="domain" description="SH3" evidence="7">
    <location>
        <begin position="84"/>
        <end position="146"/>
    </location>
</feature>
<feature type="domain" description="SH3" evidence="7">
    <location>
        <begin position="1"/>
        <end position="59"/>
    </location>
</feature>
<dbReference type="GO" id="GO:0035591">
    <property type="term" value="F:signaling adaptor activity"/>
    <property type="evidence" value="ECO:0007669"/>
    <property type="project" value="TreeGrafter"/>
</dbReference>
<dbReference type="PANTHER" id="PTHR19969:SF14">
    <property type="entry name" value="DREADLOCKS, ISOFORM B"/>
    <property type="match status" value="1"/>
</dbReference>
<dbReference type="SMART" id="SM00252">
    <property type="entry name" value="SH2"/>
    <property type="match status" value="1"/>
</dbReference>
<evidence type="ECO:0000256" key="4">
    <source>
        <dbReference type="PROSITE-ProRule" id="PRU00192"/>
    </source>
</evidence>
<dbReference type="Pfam" id="PF00018">
    <property type="entry name" value="SH3_1"/>
    <property type="match status" value="1"/>
</dbReference>
<dbReference type="KEGG" id="pmrn:116957130"/>
<dbReference type="InterPro" id="IPR000980">
    <property type="entry name" value="SH2"/>
</dbReference>
<dbReference type="GO" id="GO:0005737">
    <property type="term" value="C:cytoplasm"/>
    <property type="evidence" value="ECO:0007669"/>
    <property type="project" value="TreeGrafter"/>
</dbReference>